<dbReference type="GO" id="GO:0005634">
    <property type="term" value="C:nucleus"/>
    <property type="evidence" value="ECO:0007669"/>
    <property type="project" value="TreeGrafter"/>
</dbReference>
<feature type="region of interest" description="Disordered" evidence="6">
    <location>
        <begin position="196"/>
        <end position="221"/>
    </location>
</feature>
<feature type="region of interest" description="Disordered" evidence="6">
    <location>
        <begin position="735"/>
        <end position="758"/>
    </location>
</feature>
<evidence type="ECO:0000313" key="10">
    <source>
        <dbReference type="Proteomes" id="UP000007797"/>
    </source>
</evidence>
<feature type="region of interest" description="Disordered" evidence="6">
    <location>
        <begin position="426"/>
        <end position="470"/>
    </location>
</feature>
<feature type="region of interest" description="Disordered" evidence="6">
    <location>
        <begin position="808"/>
        <end position="852"/>
    </location>
</feature>
<dbReference type="OMA" id="NCEKGVG"/>
<dbReference type="PANTHER" id="PTHR14030:SF4">
    <property type="entry name" value="BUB1 KINASE, ISOFORM A-RELATED"/>
    <property type="match status" value="1"/>
</dbReference>
<feature type="region of interest" description="Disordered" evidence="6">
    <location>
        <begin position="233"/>
        <end position="342"/>
    </location>
</feature>
<evidence type="ECO:0000256" key="3">
    <source>
        <dbReference type="ARBA" id="ARBA00022838"/>
    </source>
</evidence>
<keyword evidence="2" id="KW-0158">Chromosome</keyword>
<feature type="compositionally biased region" description="Low complexity" evidence="6">
    <location>
        <begin position="597"/>
        <end position="610"/>
    </location>
</feature>
<dbReference type="Proteomes" id="UP000007797">
    <property type="component" value="Unassembled WGS sequence"/>
</dbReference>
<proteinExistence type="predicted"/>
<dbReference type="EMBL" id="GL883021">
    <property type="protein sequence ID" value="EGG16886.1"/>
    <property type="molecule type" value="Genomic_DNA"/>
</dbReference>
<dbReference type="SUPFAM" id="SSF56112">
    <property type="entry name" value="Protein kinase-like (PK-like)"/>
    <property type="match status" value="1"/>
</dbReference>
<dbReference type="PROSITE" id="PS51489">
    <property type="entry name" value="BUB1_N"/>
    <property type="match status" value="1"/>
</dbReference>
<dbReference type="InterPro" id="IPR013212">
    <property type="entry name" value="Mad3/Bub1_I"/>
</dbReference>
<evidence type="ECO:0008006" key="11">
    <source>
        <dbReference type="Google" id="ProtNLM"/>
    </source>
</evidence>
<dbReference type="Pfam" id="PF08311">
    <property type="entry name" value="Mad3_BUB1_I"/>
    <property type="match status" value="1"/>
</dbReference>
<keyword evidence="3" id="KW-0995">Kinetochore</keyword>
<keyword evidence="4" id="KW-0137">Centromere</keyword>
<dbReference type="RefSeq" id="XP_004355360.1">
    <property type="nucleotide sequence ID" value="XM_004355308.1"/>
</dbReference>
<sequence length="1274" mass="140099">MSVSDWENVKENILPLKTGRDPTKLAQQFTTPTKQVEEKLVKEKAEFEKAIQEYKGEDPLDLWTKYVKWIQQSYPGGNMKSELLVLLQRCNNLFVKSDQYKNDMRYLRLWLIYADMCREPIEIFNYLEVHGIGSQLSLLYEAKAIIYENKTNYPLADQSYQLGIQRRAQPLDRLQKKHTEFEKRLVHHMKNKDLLTASSSTSNQPASNVPPSTPNNNENTPTIQRAALGTISSTVVTSERKSSQIRGAPIGNGVSSTPSSSSAAAASGDLVKKRKTVESSASKKSSSSTVFGSGASNGFQVYDDSKGGSDDSSPIETNQKFVGKKSSSTSTSSSSSSNTMYSSGIKWEELEPEIGKHKENTMAPAKWNESKVVQKKIKTAPAGPAFEIFCDDTTSSEQQQPIAAAQGLLKNIVPIQTQVEQIQDNPLANFPKPDIASASSSSSSSSSTSTSSKTTKKSSSSSSSSSSTNAAATAAATTVSNEKIGYNKSLFMQGENELSFEEIRAKHYKAKQEQRKQQLQQKQQREESMMMMAEQNNNNNNNTSSVTMESSMIVSETSQRCPSPTMTINTKEALKDVMSWFHTPMQFEKKGKASKISSSTPSRLRSLSPTPFSEIENEDLDHLENQENIDPVNLNINQDLKKITNGDIVKKTLLGNDTTTLDIQKHIRQQQNQQDDSLDDEEYERGDTVHTRDRIDLLVKKEINKPSGGFSIFQDNNQSTTSAPVKQSFSIFQDNQETNNKPSASSGGFSIFQDEPTPTPAVVKSNTFAIYEDPKVISQPEITSPPSPLALAQNIKLSGEGIIPATSGGFAIYQDPEPSTTTSSSITTSSPTPSSSSSSSSSTSPCSSNLTSQLNTTMDKTQIIEICLTPSNGIVEPYNDVHRCMVDSHVIQYLALVDSFMDCSNQPMPTFEALESANGGMINLNDDLSLSISKCLSSDGSSTTGSKVYRAEASGDVVILQLAKPSNHWPFYIRQQISERIVESATTALMSMSGGDANVDEQQQAIAEAKVESSLSRFTSFYSAHLYNNASITLTELMEHGSLSSIIQRLSSDKKTLEEPLKMYYALDILSTLEMLHGCQIIHGGLSADHLYPAFSASGSDWTAQNGCPAGWLKLSSFKNCIDAKLYNKDEEQQVTFSCPTRDMLPSTLCTPLADILMDRKTWAYDLDYLGALQTIYQIVNDSVDLSGLSVTKTADDGKLKLDTSKLKPTLQLTVWNQVFDALLNCGGSGKCPFQSIKSIIEKYLEANPTKTKSIYRQIRKLKIDYQPSTLSNI</sequence>
<dbReference type="PANTHER" id="PTHR14030">
    <property type="entry name" value="MITOTIC CHECKPOINT SERINE/THREONINE-PROTEIN KINASE BUB1"/>
    <property type="match status" value="1"/>
</dbReference>
<feature type="domain" description="Protein kinase" evidence="7">
    <location>
        <begin position="946"/>
        <end position="1270"/>
    </location>
</feature>
<feature type="compositionally biased region" description="Low complexity" evidence="6">
    <location>
        <begin position="436"/>
        <end position="470"/>
    </location>
</feature>
<dbReference type="GeneID" id="14868776"/>
<dbReference type="FunFam" id="1.25.40.430:FF:000003">
    <property type="entry name" value="Checkpoint serine/threonine-protein kinase BUB1"/>
    <property type="match status" value="1"/>
</dbReference>
<dbReference type="InterPro" id="IPR000719">
    <property type="entry name" value="Prot_kinase_dom"/>
</dbReference>
<name>F4Q3S0_CACFS</name>
<feature type="compositionally biased region" description="Low complexity" evidence="6">
    <location>
        <begin position="818"/>
        <end position="852"/>
    </location>
</feature>
<reference evidence="10" key="1">
    <citation type="journal article" date="2011" name="Genome Res.">
        <title>Phylogeny-wide analysis of social amoeba genomes highlights ancient origins for complex intercellular communication.</title>
        <authorList>
            <person name="Heidel A.J."/>
            <person name="Lawal H.M."/>
            <person name="Felder M."/>
            <person name="Schilde C."/>
            <person name="Helps N.R."/>
            <person name="Tunggal B."/>
            <person name="Rivero F."/>
            <person name="John U."/>
            <person name="Schleicher M."/>
            <person name="Eichinger L."/>
            <person name="Platzer M."/>
            <person name="Noegel A.A."/>
            <person name="Schaap P."/>
            <person name="Gloeckner G."/>
        </authorList>
    </citation>
    <scope>NUCLEOTIDE SEQUENCE [LARGE SCALE GENOMIC DNA]</scope>
    <source>
        <strain evidence="10">SH3</strain>
    </source>
</reference>
<evidence type="ECO:0000256" key="1">
    <source>
        <dbReference type="ARBA" id="ARBA00004629"/>
    </source>
</evidence>
<dbReference type="AlphaFoldDB" id="F4Q3S0"/>
<evidence type="ECO:0000256" key="6">
    <source>
        <dbReference type="SAM" id="MobiDB-lite"/>
    </source>
</evidence>
<dbReference type="Gene3D" id="1.25.40.430">
    <property type="match status" value="1"/>
</dbReference>
<dbReference type="InterPro" id="IPR011009">
    <property type="entry name" value="Kinase-like_dom_sf"/>
</dbReference>
<dbReference type="STRING" id="1054147.F4Q3S0"/>
<protein>
    <recommendedName>
        <fullName evidence="11">BUB1 N-terminal domain-containing protein</fullName>
    </recommendedName>
</protein>
<feature type="coiled-coil region" evidence="5">
    <location>
        <begin position="505"/>
        <end position="536"/>
    </location>
</feature>
<feature type="compositionally biased region" description="Low complexity" evidence="6">
    <location>
        <begin position="205"/>
        <end position="221"/>
    </location>
</feature>
<evidence type="ECO:0000256" key="2">
    <source>
        <dbReference type="ARBA" id="ARBA00022454"/>
    </source>
</evidence>
<accession>F4Q3S0</accession>
<comment type="subcellular location">
    <subcellularLocation>
        <location evidence="1">Chromosome</location>
        <location evidence="1">Centromere</location>
        <location evidence="1">Kinetochore</location>
    </subcellularLocation>
</comment>
<evidence type="ECO:0000259" key="7">
    <source>
        <dbReference type="PROSITE" id="PS50011"/>
    </source>
</evidence>
<dbReference type="GO" id="GO:0005524">
    <property type="term" value="F:ATP binding"/>
    <property type="evidence" value="ECO:0007669"/>
    <property type="project" value="InterPro"/>
</dbReference>
<dbReference type="GO" id="GO:0032991">
    <property type="term" value="C:protein-containing complex"/>
    <property type="evidence" value="ECO:0007669"/>
    <property type="project" value="UniProtKB-ARBA"/>
</dbReference>
<feature type="region of interest" description="Disordered" evidence="6">
    <location>
        <begin position="667"/>
        <end position="687"/>
    </location>
</feature>
<evidence type="ECO:0000256" key="5">
    <source>
        <dbReference type="SAM" id="Coils"/>
    </source>
</evidence>
<dbReference type="SMART" id="SM00777">
    <property type="entry name" value="Mad3_BUB1_I"/>
    <property type="match status" value="1"/>
</dbReference>
<evidence type="ECO:0000259" key="8">
    <source>
        <dbReference type="PROSITE" id="PS51489"/>
    </source>
</evidence>
<dbReference type="Gene3D" id="1.10.510.10">
    <property type="entry name" value="Transferase(Phosphotransferase) domain 1"/>
    <property type="match status" value="1"/>
</dbReference>
<feature type="compositionally biased region" description="Low complexity" evidence="6">
    <location>
        <begin position="278"/>
        <end position="296"/>
    </location>
</feature>
<gene>
    <name evidence="9" type="primary">bub1</name>
    <name evidence="9" type="ORF">DFA_07867</name>
</gene>
<evidence type="ECO:0000313" key="9">
    <source>
        <dbReference type="EMBL" id="EGG16886.1"/>
    </source>
</evidence>
<dbReference type="InterPro" id="IPR015661">
    <property type="entry name" value="Bub1/Mad3"/>
</dbReference>
<organism evidence="9 10">
    <name type="scientific">Cavenderia fasciculata</name>
    <name type="common">Slime mold</name>
    <name type="synonym">Dictyostelium fasciculatum</name>
    <dbReference type="NCBI Taxonomy" id="261658"/>
    <lineage>
        <taxon>Eukaryota</taxon>
        <taxon>Amoebozoa</taxon>
        <taxon>Evosea</taxon>
        <taxon>Eumycetozoa</taxon>
        <taxon>Dictyostelia</taxon>
        <taxon>Acytosteliales</taxon>
        <taxon>Cavenderiaceae</taxon>
        <taxon>Cavenderia</taxon>
    </lineage>
</organism>
<dbReference type="PROSITE" id="PS50011">
    <property type="entry name" value="PROTEIN_KINASE_DOM"/>
    <property type="match status" value="1"/>
</dbReference>
<evidence type="ECO:0000256" key="4">
    <source>
        <dbReference type="ARBA" id="ARBA00023328"/>
    </source>
</evidence>
<feature type="compositionally biased region" description="Low complexity" evidence="6">
    <location>
        <begin position="255"/>
        <end position="267"/>
    </location>
</feature>
<dbReference type="GO" id="GO:0000776">
    <property type="term" value="C:kinetochore"/>
    <property type="evidence" value="ECO:0007669"/>
    <property type="project" value="UniProtKB-KW"/>
</dbReference>
<feature type="compositionally biased region" description="Polar residues" evidence="6">
    <location>
        <begin position="735"/>
        <end position="748"/>
    </location>
</feature>
<keyword evidence="5" id="KW-0175">Coiled coil</keyword>
<dbReference type="GO" id="GO:0007094">
    <property type="term" value="P:mitotic spindle assembly checkpoint signaling"/>
    <property type="evidence" value="ECO:0007669"/>
    <property type="project" value="InterPro"/>
</dbReference>
<feature type="region of interest" description="Disordered" evidence="6">
    <location>
        <begin position="591"/>
        <end position="610"/>
    </location>
</feature>
<dbReference type="GO" id="GO:0004672">
    <property type="term" value="F:protein kinase activity"/>
    <property type="evidence" value="ECO:0007669"/>
    <property type="project" value="InterPro"/>
</dbReference>
<keyword evidence="10" id="KW-1185">Reference proteome</keyword>
<dbReference type="GO" id="GO:0051754">
    <property type="term" value="P:meiotic sister chromatid cohesion, centromeric"/>
    <property type="evidence" value="ECO:0007669"/>
    <property type="project" value="TreeGrafter"/>
</dbReference>
<feature type="compositionally biased region" description="Low complexity" evidence="6">
    <location>
        <begin position="326"/>
        <end position="342"/>
    </location>
</feature>
<feature type="domain" description="BUB1 N-terminal" evidence="8">
    <location>
        <begin position="47"/>
        <end position="204"/>
    </location>
</feature>
<dbReference type="KEGG" id="dfa:DFA_07867"/>
<dbReference type="OrthoDB" id="248495at2759"/>